<protein>
    <submittedName>
        <fullName evidence="1">12694_t:CDS:1</fullName>
    </submittedName>
</protein>
<comment type="caution">
    <text evidence="1">The sequence shown here is derived from an EMBL/GenBank/DDBJ whole genome shotgun (WGS) entry which is preliminary data.</text>
</comment>
<feature type="non-terminal residue" evidence="1">
    <location>
        <position position="243"/>
    </location>
</feature>
<dbReference type="AlphaFoldDB" id="A0A9N9IHK5"/>
<keyword evidence="2" id="KW-1185">Reference proteome</keyword>
<dbReference type="EMBL" id="CAJVPQ010013243">
    <property type="protein sequence ID" value="CAG8735093.1"/>
    <property type="molecule type" value="Genomic_DNA"/>
</dbReference>
<evidence type="ECO:0000313" key="2">
    <source>
        <dbReference type="Proteomes" id="UP000789570"/>
    </source>
</evidence>
<evidence type="ECO:0000313" key="1">
    <source>
        <dbReference type="EMBL" id="CAG8735093.1"/>
    </source>
</evidence>
<sequence length="243" mass="27425">SEKKKEISAPTQEGSVKVYCKMFSLYAMASMSSGKSAEDIKEKFIRGLLPAYETEATSCDSGVPFDSLIDRLIIYEKNKLAEYINISIMRTISNIAQVNQSDIRKSKIRRAGLIPKNQLAIEKSGYLFDFIRREKETNLITTCKHAGSRSYNTAIGPDGIIPVITEEDSRSLTVTDTELRELIRQGLLENQCDNPREKAYHTLMREFFGEAKKGWLSRGSVATLRQVSTTKRVVDLLNDVENK</sequence>
<dbReference type="Proteomes" id="UP000789570">
    <property type="component" value="Unassembled WGS sequence"/>
</dbReference>
<gene>
    <name evidence="1" type="ORF">FCALED_LOCUS15244</name>
</gene>
<name>A0A9N9IHK5_9GLOM</name>
<reference evidence="1" key="1">
    <citation type="submission" date="2021-06" db="EMBL/GenBank/DDBJ databases">
        <authorList>
            <person name="Kallberg Y."/>
            <person name="Tangrot J."/>
            <person name="Rosling A."/>
        </authorList>
    </citation>
    <scope>NUCLEOTIDE SEQUENCE</scope>
    <source>
        <strain evidence="1">UK204</strain>
    </source>
</reference>
<feature type="non-terminal residue" evidence="1">
    <location>
        <position position="1"/>
    </location>
</feature>
<accession>A0A9N9IHK5</accession>
<dbReference type="OrthoDB" id="2458107at2759"/>
<proteinExistence type="predicted"/>
<organism evidence="1 2">
    <name type="scientific">Funneliformis caledonium</name>
    <dbReference type="NCBI Taxonomy" id="1117310"/>
    <lineage>
        <taxon>Eukaryota</taxon>
        <taxon>Fungi</taxon>
        <taxon>Fungi incertae sedis</taxon>
        <taxon>Mucoromycota</taxon>
        <taxon>Glomeromycotina</taxon>
        <taxon>Glomeromycetes</taxon>
        <taxon>Glomerales</taxon>
        <taxon>Glomeraceae</taxon>
        <taxon>Funneliformis</taxon>
    </lineage>
</organism>